<proteinExistence type="predicted"/>
<accession>A0A7S1I6Q9</accession>
<sequence>MRPKKRYLRPSSFAASIPPSSCYCLAILQCGSGYPTSREGGKVCHTGHTKSTSAAIGYESRARCASHDTCGSAPAAPPPHTWRRRGGGATGATPHSRPTQRTPHPLDTQPALGEVLASLGTPEAGY</sequence>
<reference evidence="2" key="1">
    <citation type="submission" date="2021-01" db="EMBL/GenBank/DDBJ databases">
        <authorList>
            <person name="Corre E."/>
            <person name="Pelletier E."/>
            <person name="Niang G."/>
            <person name="Scheremetjew M."/>
            <person name="Finn R."/>
            <person name="Kale V."/>
            <person name="Holt S."/>
            <person name="Cochrane G."/>
            <person name="Meng A."/>
            <person name="Brown T."/>
            <person name="Cohen L."/>
        </authorList>
    </citation>
    <scope>NUCLEOTIDE SEQUENCE</scope>
    <source>
        <strain evidence="2">NIES-381</strain>
    </source>
</reference>
<evidence type="ECO:0000313" key="2">
    <source>
        <dbReference type="EMBL" id="CAD9002430.1"/>
    </source>
</evidence>
<dbReference type="AlphaFoldDB" id="A0A7S1I6Q9"/>
<name>A0A7S1I6Q9_9EUGL</name>
<dbReference type="EMBL" id="HBGA01037017">
    <property type="protein sequence ID" value="CAD9002430.1"/>
    <property type="molecule type" value="Transcribed_RNA"/>
</dbReference>
<gene>
    <name evidence="2" type="ORF">EGYM00392_LOCUS13514</name>
</gene>
<organism evidence="2">
    <name type="scientific">Eutreptiella gymnastica</name>
    <dbReference type="NCBI Taxonomy" id="73025"/>
    <lineage>
        <taxon>Eukaryota</taxon>
        <taxon>Discoba</taxon>
        <taxon>Euglenozoa</taxon>
        <taxon>Euglenida</taxon>
        <taxon>Spirocuta</taxon>
        <taxon>Euglenophyceae</taxon>
        <taxon>Eutreptiales</taxon>
        <taxon>Eutreptiaceae</taxon>
        <taxon>Eutreptiella</taxon>
    </lineage>
</organism>
<feature type="region of interest" description="Disordered" evidence="1">
    <location>
        <begin position="68"/>
        <end position="126"/>
    </location>
</feature>
<evidence type="ECO:0000256" key="1">
    <source>
        <dbReference type="SAM" id="MobiDB-lite"/>
    </source>
</evidence>
<protein>
    <submittedName>
        <fullName evidence="2">Uncharacterized protein</fullName>
    </submittedName>
</protein>